<dbReference type="Gene3D" id="3.40.50.2000">
    <property type="entry name" value="Glycogen Phosphorylase B"/>
    <property type="match status" value="1"/>
</dbReference>
<evidence type="ECO:0000313" key="1">
    <source>
        <dbReference type="EMBL" id="UUI68426.1"/>
    </source>
</evidence>
<dbReference type="GO" id="GO:0016757">
    <property type="term" value="F:glycosyltransferase activity"/>
    <property type="evidence" value="ECO:0007669"/>
    <property type="project" value="UniProtKB-KW"/>
</dbReference>
<keyword evidence="2" id="KW-1185">Reference proteome</keyword>
<dbReference type="Pfam" id="PF13692">
    <property type="entry name" value="Glyco_trans_1_4"/>
    <property type="match status" value="1"/>
</dbReference>
<protein>
    <submittedName>
        <fullName evidence="1">Glycosyltransferase</fullName>
        <ecNumber evidence="1">2.4.-.-</ecNumber>
    </submittedName>
</protein>
<name>A0ABY5KG44_9ACTN</name>
<gene>
    <name evidence="1" type="ORF">NP095_14635</name>
</gene>
<keyword evidence="1" id="KW-0808">Transferase</keyword>
<dbReference type="EMBL" id="CP101990">
    <property type="protein sequence ID" value="UUI68426.1"/>
    <property type="molecule type" value="Genomic_DNA"/>
</dbReference>
<dbReference type="EC" id="2.4.-.-" evidence="1"/>
<reference evidence="1 2" key="1">
    <citation type="submission" date="2022-07" db="EMBL/GenBank/DDBJ databases">
        <title>Novel species in genus Aeromicrobium.</title>
        <authorList>
            <person name="Ye L."/>
        </authorList>
    </citation>
    <scope>NUCLEOTIDE SEQUENCE [LARGE SCALE GENOMIC DNA]</scope>
    <source>
        <strain evidence="2">zg-Y50</strain>
    </source>
</reference>
<organism evidence="1 2">
    <name type="scientific">Aeromicrobium duanguangcaii</name>
    <dbReference type="NCBI Taxonomy" id="2968086"/>
    <lineage>
        <taxon>Bacteria</taxon>
        <taxon>Bacillati</taxon>
        <taxon>Actinomycetota</taxon>
        <taxon>Actinomycetes</taxon>
        <taxon>Propionibacteriales</taxon>
        <taxon>Nocardioidaceae</taxon>
        <taxon>Aeromicrobium</taxon>
    </lineage>
</organism>
<evidence type="ECO:0000313" key="2">
    <source>
        <dbReference type="Proteomes" id="UP001315860"/>
    </source>
</evidence>
<accession>A0ABY5KG44</accession>
<dbReference type="Proteomes" id="UP001315860">
    <property type="component" value="Chromosome"/>
</dbReference>
<dbReference type="SUPFAM" id="SSF53756">
    <property type="entry name" value="UDP-Glycosyltransferase/glycogen phosphorylase"/>
    <property type="match status" value="1"/>
</dbReference>
<keyword evidence="1" id="KW-0328">Glycosyltransferase</keyword>
<proteinExistence type="predicted"/>
<dbReference type="RefSeq" id="WP_232418464.1">
    <property type="nucleotide sequence ID" value="NZ_CP101990.1"/>
</dbReference>
<sequence length="386" mass="41833">MSSRASVLVLGTADWNQPIATNQHYAVRELAREFDVTFVESTGLRRPELSRRDLGRILRRLGRVVGKKGPIESAHDARPVPDGVTVVSPLVIPWHVPPFTWINRLLMTRLVRAWSSGGASRMLWTYTPVTFGLERSVPTVYHCVDLLGSQAGISQSVVEKGERALARAGAVAGASSEAVSRHLRDVGFRRIEEWPNVADLEVFAAGATSSPRRPRAVFAGNLTESKVDFRLLAELLGAGIEVHLAGPISEGGGDSHRAVRDLERAGAIHHGMVGPQELADLLRSSTVGLIPYVINEYTRGVNPLKTYEYLAAGLAVVSTPVPAVVPDSVDVFVAATAEQLVARVRDLLPVPDEAAVDRRGAHASSHGWRDRGVRMRALVDELTTTI</sequence>